<dbReference type="SUPFAM" id="SSF56731">
    <property type="entry name" value="DNA primase core"/>
    <property type="match status" value="1"/>
</dbReference>
<evidence type="ECO:0000313" key="2">
    <source>
        <dbReference type="Proteomes" id="UP000282985"/>
    </source>
</evidence>
<accession>A0A434AVB5</accession>
<dbReference type="SUPFAM" id="SSF52540">
    <property type="entry name" value="P-loop containing nucleoside triphosphate hydrolases"/>
    <property type="match status" value="1"/>
</dbReference>
<dbReference type="AlphaFoldDB" id="A0A434AVB5"/>
<dbReference type="Pfam" id="PF13155">
    <property type="entry name" value="Toprim_2"/>
    <property type="match status" value="1"/>
</dbReference>
<protein>
    <recommendedName>
        <fullName evidence="3">Toprim domain-containing protein</fullName>
    </recommendedName>
</protein>
<evidence type="ECO:0008006" key="3">
    <source>
        <dbReference type="Google" id="ProtNLM"/>
    </source>
</evidence>
<dbReference type="OrthoDB" id="1110431at2"/>
<reference evidence="1 2" key="1">
    <citation type="submission" date="2018-11" db="EMBL/GenBank/DDBJ databases">
        <title>Parancylomarina longa gen. nov., sp. nov., isolated from sediments of southern Okinawa.</title>
        <authorList>
            <person name="Fu T."/>
        </authorList>
    </citation>
    <scope>NUCLEOTIDE SEQUENCE [LARGE SCALE GENOMIC DNA]</scope>
    <source>
        <strain evidence="1 2">T3-2 S1-C</strain>
    </source>
</reference>
<dbReference type="InterPro" id="IPR027417">
    <property type="entry name" value="P-loop_NTPase"/>
</dbReference>
<dbReference type="Gene3D" id="3.40.1360.10">
    <property type="match status" value="1"/>
</dbReference>
<name>A0A434AVB5_9BACT</name>
<dbReference type="Proteomes" id="UP000282985">
    <property type="component" value="Unassembled WGS sequence"/>
</dbReference>
<keyword evidence="2" id="KW-1185">Reference proteome</keyword>
<organism evidence="1 2">
    <name type="scientific">Ancylomarina longa</name>
    <dbReference type="NCBI Taxonomy" id="2487017"/>
    <lineage>
        <taxon>Bacteria</taxon>
        <taxon>Pseudomonadati</taxon>
        <taxon>Bacteroidota</taxon>
        <taxon>Bacteroidia</taxon>
        <taxon>Marinilabiliales</taxon>
        <taxon>Marinifilaceae</taxon>
        <taxon>Ancylomarina</taxon>
    </lineage>
</organism>
<dbReference type="Gene3D" id="3.40.50.300">
    <property type="entry name" value="P-loop containing nucleotide triphosphate hydrolases"/>
    <property type="match status" value="1"/>
</dbReference>
<dbReference type="InterPro" id="IPR034154">
    <property type="entry name" value="TOPRIM_DnaG/twinkle"/>
</dbReference>
<sequence length="891" mass="103645">MYKNNKNGADNLIDRINQTPEMQLKIIQHFIPQAAVRNNFKTHDEKDPSTSLKLYEGKYWLKNFASTDKAMDCFNIAQDKLEKEMPEVVRYLTSNLFPEYQHNDSKSVLYRSTFEKQLYAIKNNSKQEAREYLEGRGIKCDKLPANAFYQNFSQDKKADAIVFLDSNEKLINKRFFEEKKDRDNYFNQGVLDNALYTKCFQDNMDTVFITEGVINTFSLFPIYSCIAIFSASNRISKAVLESYIQNKKVVLALDNDKGGNEAAEILHQNILEWDIPVLSIHRLVFPVKKDVNKLLEKGLLFDYLKVKENYRQLFPEYLPNSIDEQEDIGKLGFFKRDSCYYVEDQYKGKVRERRISNFIMKIFYFLPDGSDDAKRIFFLQNRSGKSKLLTISSKNLNVKNFKSSIASVGGFSFLGTQYELDVIIEILRERENTAHFIGVLGNQREYGLYAFSNGVINKGNFIKVDRFGVVEANRRHLYIPAFSIINKHSPWFENERRFKFIPGNIKFMEWASLFYKAYQEKAVVGICFVIGALFRDIIFKEIGFYPFLFFFGDYGVGKTSYSEILLNLFGTGNRGLSLEAGSTSKSVARTADQLNNALLYFKELDSKIESRIVGFLKTAYDGVGYSRAQSTNDNKTHDTQVNSAIMLDGNYLPTQSSALFSRMIILNFSSHQFSNEETNAFQTLKKEGQVGFGNVILDILKTRNYFEQNFKEQFNTIYQELKYNHSEIKLFPERNIKHMTMLFSVYQTVSSKLHLPVNYEELFDYVVANARDQNESILRISEVNQFWDAIEFLKTESKINNQHYRIVKHDGSSLLAIRFNLIYPVYKRFCITQNQADLEINTLLALLKDQKSFVRTWQKGRIDSHTIKDFGSAYLFEFEKLPLEKELWLIK</sequence>
<proteinExistence type="predicted"/>
<evidence type="ECO:0000313" key="1">
    <source>
        <dbReference type="EMBL" id="RUT78417.1"/>
    </source>
</evidence>
<dbReference type="CDD" id="cd01029">
    <property type="entry name" value="TOPRIM_primases"/>
    <property type="match status" value="1"/>
</dbReference>
<gene>
    <name evidence="1" type="ORF">DLK05_08845</name>
</gene>
<dbReference type="EMBL" id="RJJX01000009">
    <property type="protein sequence ID" value="RUT78417.1"/>
    <property type="molecule type" value="Genomic_DNA"/>
</dbReference>
<comment type="caution">
    <text evidence="1">The sequence shown here is derived from an EMBL/GenBank/DDBJ whole genome shotgun (WGS) entry which is preliminary data.</text>
</comment>